<evidence type="ECO:0000313" key="6">
    <source>
        <dbReference type="Proteomes" id="UP001597510"/>
    </source>
</evidence>
<keyword evidence="3" id="KW-0804">Transcription</keyword>
<keyword evidence="2" id="KW-0238">DNA-binding</keyword>
<dbReference type="EMBL" id="JBHULC010000019">
    <property type="protein sequence ID" value="MFD2522437.1"/>
    <property type="molecule type" value="Genomic_DNA"/>
</dbReference>
<dbReference type="PANTHER" id="PTHR43280:SF32">
    <property type="entry name" value="TRANSCRIPTIONAL REGULATORY PROTEIN"/>
    <property type="match status" value="1"/>
</dbReference>
<feature type="domain" description="HTH araC/xylS-type" evidence="4">
    <location>
        <begin position="201"/>
        <end position="299"/>
    </location>
</feature>
<dbReference type="InterPro" id="IPR037923">
    <property type="entry name" value="HTH-like"/>
</dbReference>
<dbReference type="Pfam" id="PF12833">
    <property type="entry name" value="HTH_18"/>
    <property type="match status" value="1"/>
</dbReference>
<reference evidence="6" key="1">
    <citation type="journal article" date="2019" name="Int. J. Syst. Evol. Microbiol.">
        <title>The Global Catalogue of Microorganisms (GCM) 10K type strain sequencing project: providing services to taxonomists for standard genome sequencing and annotation.</title>
        <authorList>
            <consortium name="The Broad Institute Genomics Platform"/>
            <consortium name="The Broad Institute Genome Sequencing Center for Infectious Disease"/>
            <person name="Wu L."/>
            <person name="Ma J."/>
        </authorList>
    </citation>
    <scope>NUCLEOTIDE SEQUENCE [LARGE SCALE GENOMIC DNA]</scope>
    <source>
        <strain evidence="6">KCTC 52344</strain>
    </source>
</reference>
<dbReference type="InterPro" id="IPR009057">
    <property type="entry name" value="Homeodomain-like_sf"/>
</dbReference>
<evidence type="ECO:0000256" key="3">
    <source>
        <dbReference type="ARBA" id="ARBA00023163"/>
    </source>
</evidence>
<keyword evidence="6" id="KW-1185">Reference proteome</keyword>
<evidence type="ECO:0000313" key="5">
    <source>
        <dbReference type="EMBL" id="MFD2522437.1"/>
    </source>
</evidence>
<comment type="caution">
    <text evidence="5">The sequence shown here is derived from an EMBL/GenBank/DDBJ whole genome shotgun (WGS) entry which is preliminary data.</text>
</comment>
<dbReference type="PANTHER" id="PTHR43280">
    <property type="entry name" value="ARAC-FAMILY TRANSCRIPTIONAL REGULATOR"/>
    <property type="match status" value="1"/>
</dbReference>
<keyword evidence="1" id="KW-0805">Transcription regulation</keyword>
<sequence>MEKRNTPNVPLLNPSQFDDYIFADWKPMVSGFYEKFHIARVESYRNHLRIPLQPHRRSVFFFIFITKGLAVRSKGLTLYDVRPNHFFCLPANEITSLEGVDEDTEGFYCHFLPEIFNQPFIKADVAKDFPFFQFTGEPLVQVQEPERIVKLLEILEKEYSINDNERFDLIPMYLMALFSELKHLSQPAEQNNKNAATFITQRYKNALSEFIYEKKTVQEFSEYLAISPNHLHKCVKATIGKSAHELLEDMRILEAKVLLKQTTMSIGEIAFKLGRFDPSDFSRFFKSKTSMTPREYRQFEID</sequence>
<protein>
    <submittedName>
        <fullName evidence="5">Helix-turn-helix domain-containing protein</fullName>
    </submittedName>
</protein>
<dbReference type="PROSITE" id="PS01124">
    <property type="entry name" value="HTH_ARAC_FAMILY_2"/>
    <property type="match status" value="1"/>
</dbReference>
<dbReference type="SMART" id="SM00342">
    <property type="entry name" value="HTH_ARAC"/>
    <property type="match status" value="1"/>
</dbReference>
<accession>A0ABW5JAS9</accession>
<evidence type="ECO:0000259" key="4">
    <source>
        <dbReference type="PROSITE" id="PS01124"/>
    </source>
</evidence>
<evidence type="ECO:0000256" key="2">
    <source>
        <dbReference type="ARBA" id="ARBA00023125"/>
    </source>
</evidence>
<dbReference type="RefSeq" id="WP_340240346.1">
    <property type="nucleotide sequence ID" value="NZ_JBBEWC010000020.1"/>
</dbReference>
<proteinExistence type="predicted"/>
<gene>
    <name evidence="5" type="ORF">ACFSR2_16180</name>
</gene>
<dbReference type="Gene3D" id="1.10.10.60">
    <property type="entry name" value="Homeodomain-like"/>
    <property type="match status" value="1"/>
</dbReference>
<dbReference type="Proteomes" id="UP001597510">
    <property type="component" value="Unassembled WGS sequence"/>
</dbReference>
<dbReference type="InterPro" id="IPR018060">
    <property type="entry name" value="HTH_AraC"/>
</dbReference>
<dbReference type="SUPFAM" id="SSF46689">
    <property type="entry name" value="Homeodomain-like"/>
    <property type="match status" value="1"/>
</dbReference>
<organism evidence="5 6">
    <name type="scientific">Emticicia soli</name>
    <dbReference type="NCBI Taxonomy" id="2027878"/>
    <lineage>
        <taxon>Bacteria</taxon>
        <taxon>Pseudomonadati</taxon>
        <taxon>Bacteroidota</taxon>
        <taxon>Cytophagia</taxon>
        <taxon>Cytophagales</taxon>
        <taxon>Leadbetterellaceae</taxon>
        <taxon>Emticicia</taxon>
    </lineage>
</organism>
<evidence type="ECO:0000256" key="1">
    <source>
        <dbReference type="ARBA" id="ARBA00023015"/>
    </source>
</evidence>
<name>A0ABW5JAS9_9BACT</name>
<dbReference type="SUPFAM" id="SSF51215">
    <property type="entry name" value="Regulatory protein AraC"/>
    <property type="match status" value="1"/>
</dbReference>